<dbReference type="InterPro" id="IPR029470">
    <property type="entry name" value="PDDEXK_4"/>
</dbReference>
<proteinExistence type="predicted"/>
<reference evidence="1 2" key="1">
    <citation type="submission" date="2023-10" db="EMBL/GenBank/DDBJ databases">
        <title>Veillonella sp. nov., isolated from a pig farm feces dump.</title>
        <authorList>
            <person name="Chang Y.-H."/>
        </authorList>
    </citation>
    <scope>NUCLEOTIDE SEQUENCE [LARGE SCALE GENOMIC DNA]</scope>
    <source>
        <strain evidence="1 2">YH-vei2233</strain>
    </source>
</reference>
<gene>
    <name evidence="1" type="ORF">RVY80_09655</name>
</gene>
<protein>
    <submittedName>
        <fullName evidence="1">PD-(D/E)XK nuclease family protein</fullName>
    </submittedName>
</protein>
<name>A0ABU3ZAY2_9FIRM</name>
<dbReference type="EMBL" id="JAWJZB010000012">
    <property type="protein sequence ID" value="MDV5089084.1"/>
    <property type="molecule type" value="Genomic_DNA"/>
</dbReference>
<comment type="caution">
    <text evidence="1">The sequence shown here is derived from an EMBL/GenBank/DDBJ whole genome shotgun (WGS) entry which is preliminary data.</text>
</comment>
<keyword evidence="2" id="KW-1185">Reference proteome</keyword>
<dbReference type="Proteomes" id="UP001272515">
    <property type="component" value="Unassembled WGS sequence"/>
</dbReference>
<sequence length="348" mass="41314">MKKNNLFMYATSELSQDAFICWLMNFAHKDHLNEDVVLTNCAKELLSKIIRIGEDLTVTDIKRQYKNIDVLLEVNSKYHIIIEDKTFSGQHDDQIERYRMALKDKGKDNIICVYYKIVEQAFDEKTDVNITRLDLITLFSKYINKSQNNIFNDYYDYLLAIDKDVKSYQSTPIEEWRIDYNHAYKGFFTHLIKEGIIQTDRYYDWGYVPNQSSGFWGLWWFYLKREELDACFQSGALDDLYLQIEDNVIAVKMAKTESTDSTVAIRWNLYDYFKSKAPEFNKKPFRKGKWMTVGYIQYNEKNYKEKIQLMQGVMQSIVDGDYKKWCNNIGVVEPLRETDDTDLECAFE</sequence>
<organism evidence="1 2">
    <name type="scientific">Veillonella absiana</name>
    <dbReference type="NCBI Taxonomy" id="3079305"/>
    <lineage>
        <taxon>Bacteria</taxon>
        <taxon>Bacillati</taxon>
        <taxon>Bacillota</taxon>
        <taxon>Negativicutes</taxon>
        <taxon>Veillonellales</taxon>
        <taxon>Veillonellaceae</taxon>
        <taxon>Veillonella</taxon>
    </lineage>
</organism>
<dbReference type="Pfam" id="PF14281">
    <property type="entry name" value="PDDEXK_4"/>
    <property type="match status" value="1"/>
</dbReference>
<evidence type="ECO:0000313" key="2">
    <source>
        <dbReference type="Proteomes" id="UP001272515"/>
    </source>
</evidence>
<accession>A0ABU3ZAY2</accession>
<evidence type="ECO:0000313" key="1">
    <source>
        <dbReference type="EMBL" id="MDV5089084.1"/>
    </source>
</evidence>
<dbReference type="RefSeq" id="WP_317330452.1">
    <property type="nucleotide sequence ID" value="NZ_JAWJZA010000034.1"/>
</dbReference>